<dbReference type="Proteomes" id="UP000722459">
    <property type="component" value="Unassembled WGS sequence"/>
</dbReference>
<gene>
    <name evidence="1" type="ORF">HON47_05335</name>
</gene>
<dbReference type="InterPro" id="IPR029033">
    <property type="entry name" value="His_PPase_superfam"/>
</dbReference>
<name>A0A8T5GG59_9ARCH</name>
<sequence>MSPRPMKTIMFKGRRLKVENRTTLQRHYNKTPTTVRNFISGTLTKKGARDAINAGEKIPKNLTLRIYHTPAVRGQQSATNMASGHIGAGKGKISDSRSLGKIAKTGRDALHEEAPIRDFTKVDYANWNQTVRKWLDGKIDKEVMQPPGEFLKTLVRTQLAIGERARRQGAKGYELLNVSHDLVVVAAFEGLTGIKLNPKSKLWPSYGNGLHLYHVKDRKANRIILQYKRKRYDVTKKFNELMKR</sequence>
<evidence type="ECO:0000313" key="2">
    <source>
        <dbReference type="Proteomes" id="UP000722459"/>
    </source>
</evidence>
<proteinExistence type="predicted"/>
<evidence type="ECO:0000313" key="1">
    <source>
        <dbReference type="EMBL" id="MBT4870971.1"/>
    </source>
</evidence>
<comment type="caution">
    <text evidence="1">The sequence shown here is derived from an EMBL/GenBank/DDBJ whole genome shotgun (WGS) entry which is preliminary data.</text>
</comment>
<organism evidence="1 2">
    <name type="scientific">Candidatus Iainarchaeum sp</name>
    <dbReference type="NCBI Taxonomy" id="3101447"/>
    <lineage>
        <taxon>Archaea</taxon>
        <taxon>Candidatus Iainarchaeota</taxon>
        <taxon>Candidatus Iainarchaeia</taxon>
        <taxon>Candidatus Iainarchaeales</taxon>
        <taxon>Candidatus Iainarchaeaceae</taxon>
        <taxon>Candidatus Iainarchaeum</taxon>
    </lineage>
</organism>
<dbReference type="AlphaFoldDB" id="A0A8T5GG59"/>
<dbReference type="SUPFAM" id="SSF53254">
    <property type="entry name" value="Phosphoglycerate mutase-like"/>
    <property type="match status" value="1"/>
</dbReference>
<protein>
    <submittedName>
        <fullName evidence="1">Uncharacterized protein</fullName>
    </submittedName>
</protein>
<reference evidence="1" key="1">
    <citation type="journal article" date="2021" name="ISME J.">
        <title>Mercury methylation by metabolically versatile and cosmopolitan marine bacteria.</title>
        <authorList>
            <person name="Lin H."/>
            <person name="Ascher D.B."/>
            <person name="Myung Y."/>
            <person name="Lamborg C.H."/>
            <person name="Hallam S.J."/>
            <person name="Gionfriddo C.M."/>
            <person name="Holt K.E."/>
            <person name="Moreau J.W."/>
        </authorList>
    </citation>
    <scope>NUCLEOTIDE SEQUENCE</scope>
    <source>
        <strain evidence="1">SI075_bin30</strain>
    </source>
</reference>
<dbReference type="EMBL" id="JABJNZ010000066">
    <property type="protein sequence ID" value="MBT4870971.1"/>
    <property type="molecule type" value="Genomic_DNA"/>
</dbReference>
<accession>A0A8T5GG59</accession>